<organism evidence="2 3">
    <name type="scientific">Raphidocelis subcapitata</name>
    <dbReference type="NCBI Taxonomy" id="307507"/>
    <lineage>
        <taxon>Eukaryota</taxon>
        <taxon>Viridiplantae</taxon>
        <taxon>Chlorophyta</taxon>
        <taxon>core chlorophytes</taxon>
        <taxon>Chlorophyceae</taxon>
        <taxon>CS clade</taxon>
        <taxon>Sphaeropleales</taxon>
        <taxon>Selenastraceae</taxon>
        <taxon>Raphidocelis</taxon>
    </lineage>
</organism>
<feature type="region of interest" description="Disordered" evidence="1">
    <location>
        <begin position="36"/>
        <end position="124"/>
    </location>
</feature>
<evidence type="ECO:0000313" key="2">
    <source>
        <dbReference type="EMBL" id="GBF88008.1"/>
    </source>
</evidence>
<feature type="compositionally biased region" description="Basic and acidic residues" evidence="1">
    <location>
        <begin position="54"/>
        <end position="76"/>
    </location>
</feature>
<keyword evidence="3" id="KW-1185">Reference proteome</keyword>
<name>A0A2V0NKX6_9CHLO</name>
<feature type="compositionally biased region" description="Pro residues" evidence="1">
    <location>
        <begin position="96"/>
        <end position="124"/>
    </location>
</feature>
<protein>
    <submittedName>
        <fullName evidence="2">Uncharacterized protein</fullName>
    </submittedName>
</protein>
<proteinExistence type="predicted"/>
<dbReference type="InParanoid" id="A0A2V0NKX6"/>
<sequence length="124" mass="13846">MHSRAVVWRRPILIAGANHWSSYSLCGSWQSENAPLRIRKGAGQQSPPRPCAPRGRDPWARKKEKTRCALPRDRTQRKQSLRRAPEANTRGKQPRLPRPPAPAAAAAYPPPPPPPPPPPQAPRR</sequence>
<gene>
    <name evidence="2" type="ORF">Rsub_00720</name>
</gene>
<evidence type="ECO:0000256" key="1">
    <source>
        <dbReference type="SAM" id="MobiDB-lite"/>
    </source>
</evidence>
<reference evidence="2 3" key="1">
    <citation type="journal article" date="2018" name="Sci. Rep.">
        <title>Raphidocelis subcapitata (=Pseudokirchneriella subcapitata) provides an insight into genome evolution and environmental adaptations in the Sphaeropleales.</title>
        <authorList>
            <person name="Suzuki S."/>
            <person name="Yamaguchi H."/>
            <person name="Nakajima N."/>
            <person name="Kawachi M."/>
        </authorList>
    </citation>
    <scope>NUCLEOTIDE SEQUENCE [LARGE SCALE GENOMIC DNA]</scope>
    <source>
        <strain evidence="2 3">NIES-35</strain>
    </source>
</reference>
<dbReference type="Proteomes" id="UP000247498">
    <property type="component" value="Unassembled WGS sequence"/>
</dbReference>
<comment type="caution">
    <text evidence="2">The sequence shown here is derived from an EMBL/GenBank/DDBJ whole genome shotgun (WGS) entry which is preliminary data.</text>
</comment>
<accession>A0A2V0NKX6</accession>
<dbReference type="EMBL" id="BDRX01000003">
    <property type="protein sequence ID" value="GBF88008.1"/>
    <property type="molecule type" value="Genomic_DNA"/>
</dbReference>
<dbReference type="AlphaFoldDB" id="A0A2V0NKX6"/>
<evidence type="ECO:0000313" key="3">
    <source>
        <dbReference type="Proteomes" id="UP000247498"/>
    </source>
</evidence>